<feature type="transmembrane region" description="Helical" evidence="5">
    <location>
        <begin position="358"/>
        <end position="376"/>
    </location>
</feature>
<feature type="transmembrane region" description="Helical" evidence="5">
    <location>
        <begin position="231"/>
        <end position="247"/>
    </location>
</feature>
<keyword evidence="2 5" id="KW-0812">Transmembrane</keyword>
<dbReference type="PANTHER" id="PTHR37422:SF13">
    <property type="entry name" value="LIPOPOLYSACCHARIDE BIOSYNTHESIS PROTEIN PA4999-RELATED"/>
    <property type="match status" value="1"/>
</dbReference>
<evidence type="ECO:0000256" key="2">
    <source>
        <dbReference type="ARBA" id="ARBA00022692"/>
    </source>
</evidence>
<evidence type="ECO:0000313" key="8">
    <source>
        <dbReference type="Proteomes" id="UP001209737"/>
    </source>
</evidence>
<feature type="transmembrane region" description="Helical" evidence="5">
    <location>
        <begin position="206"/>
        <end position="225"/>
    </location>
</feature>
<evidence type="ECO:0000259" key="6">
    <source>
        <dbReference type="Pfam" id="PF04932"/>
    </source>
</evidence>
<dbReference type="Pfam" id="PF04932">
    <property type="entry name" value="Wzy_C"/>
    <property type="match status" value="1"/>
</dbReference>
<dbReference type="GO" id="GO:0016874">
    <property type="term" value="F:ligase activity"/>
    <property type="evidence" value="ECO:0007669"/>
    <property type="project" value="UniProtKB-KW"/>
</dbReference>
<reference evidence="7 8" key="1">
    <citation type="submission" date="2022-06" db="EMBL/GenBank/DDBJ databases">
        <title>Leptospira isolates from biofilms formed at urban environments.</title>
        <authorList>
            <person name="Ribeiro P.S."/>
            <person name="Sousa T."/>
            <person name="Carvalho N."/>
            <person name="Aburjaile F."/>
            <person name="Neves F."/>
            <person name="Oliveira D."/>
            <person name="Blanco L."/>
            <person name="Lima J."/>
            <person name="Costa F."/>
            <person name="Brenig B."/>
            <person name="Soares S."/>
            <person name="Ramos R."/>
            <person name="Goes-Neto A."/>
            <person name="Matiuzzi M."/>
            <person name="Azevedo V."/>
            <person name="Ristow P."/>
        </authorList>
    </citation>
    <scope>NUCLEOTIDE SEQUENCE [LARGE SCALE GENOMIC DNA]</scope>
    <source>
        <strain evidence="7 8">VSF25</strain>
    </source>
</reference>
<organism evidence="7 8">
    <name type="scientific">Leptospira limi</name>
    <dbReference type="NCBI Taxonomy" id="2950023"/>
    <lineage>
        <taxon>Bacteria</taxon>
        <taxon>Pseudomonadati</taxon>
        <taxon>Spirochaetota</taxon>
        <taxon>Spirochaetia</taxon>
        <taxon>Leptospirales</taxon>
        <taxon>Leptospiraceae</taxon>
        <taxon>Leptospira</taxon>
    </lineage>
</organism>
<keyword evidence="8" id="KW-1185">Reference proteome</keyword>
<name>A0ABT3LXT3_9LEPT</name>
<accession>A0ABT3LXT3</accession>
<keyword evidence="3 5" id="KW-1133">Transmembrane helix</keyword>
<evidence type="ECO:0000256" key="5">
    <source>
        <dbReference type="SAM" id="Phobius"/>
    </source>
</evidence>
<evidence type="ECO:0000313" key="7">
    <source>
        <dbReference type="EMBL" id="MCW7462529.1"/>
    </source>
</evidence>
<evidence type="ECO:0000256" key="1">
    <source>
        <dbReference type="ARBA" id="ARBA00004141"/>
    </source>
</evidence>
<feature type="transmembrane region" description="Helical" evidence="5">
    <location>
        <begin position="12"/>
        <end position="41"/>
    </location>
</feature>
<protein>
    <submittedName>
        <fullName evidence="7">O-antigen ligase family protein</fullName>
    </submittedName>
</protein>
<gene>
    <name evidence="7" type="ORF">ND812_10560</name>
</gene>
<comment type="subcellular location">
    <subcellularLocation>
        <location evidence="1">Membrane</location>
        <topology evidence="1">Multi-pass membrane protein</topology>
    </subcellularLocation>
</comment>
<proteinExistence type="predicted"/>
<evidence type="ECO:0000256" key="4">
    <source>
        <dbReference type="ARBA" id="ARBA00023136"/>
    </source>
</evidence>
<feature type="transmembrane region" description="Helical" evidence="5">
    <location>
        <begin position="388"/>
        <end position="408"/>
    </location>
</feature>
<dbReference type="PANTHER" id="PTHR37422">
    <property type="entry name" value="TEICHURONIC ACID BIOSYNTHESIS PROTEIN TUAE"/>
    <property type="match status" value="1"/>
</dbReference>
<feature type="transmembrane region" description="Helical" evidence="5">
    <location>
        <begin position="254"/>
        <end position="273"/>
    </location>
</feature>
<comment type="caution">
    <text evidence="7">The sequence shown here is derived from an EMBL/GenBank/DDBJ whole genome shotgun (WGS) entry which is preliminary data.</text>
</comment>
<feature type="domain" description="O-antigen ligase-related" evidence="6">
    <location>
        <begin position="217"/>
        <end position="370"/>
    </location>
</feature>
<keyword evidence="4 5" id="KW-0472">Membrane</keyword>
<evidence type="ECO:0000256" key="3">
    <source>
        <dbReference type="ARBA" id="ARBA00022989"/>
    </source>
</evidence>
<dbReference type="Proteomes" id="UP001209737">
    <property type="component" value="Unassembled WGS sequence"/>
</dbReference>
<feature type="transmembrane region" description="Helical" evidence="5">
    <location>
        <begin position="163"/>
        <end position="186"/>
    </location>
</feature>
<dbReference type="EMBL" id="JAMQPV010000001">
    <property type="protein sequence ID" value="MCW7462529.1"/>
    <property type="molecule type" value="Genomic_DNA"/>
</dbReference>
<feature type="transmembrane region" description="Helical" evidence="5">
    <location>
        <begin position="53"/>
        <end position="73"/>
    </location>
</feature>
<dbReference type="InterPro" id="IPR007016">
    <property type="entry name" value="O-antigen_ligase-rel_domated"/>
</dbReference>
<keyword evidence="7" id="KW-0436">Ligase</keyword>
<dbReference type="RefSeq" id="WP_265375419.1">
    <property type="nucleotide sequence ID" value="NZ_JAMQPV010000001.1"/>
</dbReference>
<dbReference type="InterPro" id="IPR051533">
    <property type="entry name" value="WaaL-like"/>
</dbReference>
<feature type="transmembrane region" description="Helical" evidence="5">
    <location>
        <begin position="453"/>
        <end position="475"/>
    </location>
</feature>
<sequence length="639" mass="75036">MIGKETFHTVSFVFLWLFLAFSPFSISLSQIFASLSLFFLFLHQIKNKELPKFPNALLFWIGLYISFLIFPLIEYQQIHWKKDIVKTEFGDLWMAFLLLHETSLTNLQKKKLQKAVLLGSIFLILSGLVSLFFHYRLAPYVMDGFRYIEGKRLPHLLANLNGISIYLPIGFQSTHLTYGGLLALYLPSLWEKTFVLFQKKQIRIHFWKVSLVFFSFSLLGFFLLFLNQSRSIWIGFLVSSILLYQNRKPSLKKILPWLVFGIFLILTMLIIFYHTNWIFQRAIDDIFTKRSLENQRIWIHKINFILIRENYLFGIGAGNYGERFIDSAIPIIDQFPELYYDLFITPKSHAHFDFLHDILLGGSFAFIFFMSFLWGICKHIESTRKQFLFSIGIFVVLIAGSFQCYLLDDEVLLPFMGLLSILPQLRKNKLDLHSTIKDQLGKRSTTVFQNRNYIPVSFGMILLWLFSSLTVTYLWSQTEDKDLVIHRTRSKDNFPSPFSQKSIGAEFPIPLPGNPKEWYFKLSGCLDKEVNLRTKPVIRKKPIQVKILWDKEFEKHLPNSIRVEIRKRESFDQDKEYKVHGERVLKTISLPITGKDHLVSIDPSDMLQEAPEFVDFGFWYEWEGKEPYLPRIEISGNCE</sequence>
<feature type="transmembrane region" description="Helical" evidence="5">
    <location>
        <begin position="115"/>
        <end position="135"/>
    </location>
</feature>